<feature type="site" description="Transition state stabilizer" evidence="7">
    <location>
        <position position="223"/>
    </location>
</feature>
<feature type="region of interest" description="Disordered" evidence="9">
    <location>
        <begin position="1"/>
        <end position="31"/>
    </location>
</feature>
<evidence type="ECO:0000256" key="2">
    <source>
        <dbReference type="ARBA" id="ARBA00022723"/>
    </source>
</evidence>
<dbReference type="NCBIfam" id="TIGR00633">
    <property type="entry name" value="xth"/>
    <property type="match status" value="1"/>
</dbReference>
<keyword evidence="8" id="KW-0234">DNA repair</keyword>
<dbReference type="EC" id="3.1.-.-" evidence="8"/>
<dbReference type="KEGG" id="ehx:EMIHUDRAFT_418523"/>
<feature type="binding site" evidence="6">
    <location>
        <position position="348"/>
    </location>
    <ligand>
        <name>Mg(2+)</name>
        <dbReference type="ChEBI" id="CHEBI:18420"/>
        <label>1</label>
    </ligand>
</feature>
<comment type="cofactor">
    <cofactor evidence="6 8">
        <name>Mg(2+)</name>
        <dbReference type="ChEBI" id="CHEBI:18420"/>
    </cofactor>
    <cofactor evidence="6 8">
        <name>Mn(2+)</name>
        <dbReference type="ChEBI" id="CHEBI:29035"/>
    </cofactor>
    <text evidence="6 8">Probably binds two magnesium or manganese ions per subunit.</text>
</comment>
<dbReference type="PANTHER" id="PTHR22748">
    <property type="entry name" value="AP ENDONUCLEASE"/>
    <property type="match status" value="1"/>
</dbReference>
<dbReference type="Pfam" id="PF03372">
    <property type="entry name" value="Exo_endo_phos"/>
    <property type="match status" value="1"/>
</dbReference>
<accession>A0A0D3JZ53</accession>
<feature type="binding site" evidence="6">
    <location>
        <position position="221"/>
    </location>
    <ligand>
        <name>Mg(2+)</name>
        <dbReference type="ChEBI" id="CHEBI:18420"/>
        <label>1</label>
    </ligand>
</feature>
<dbReference type="HOGENOM" id="CLU_027539_6_0_1"/>
<dbReference type="PANTHER" id="PTHR22748:SF10">
    <property type="entry name" value="DNA-(APURINIC OR APYRIMIDINIC SITE) ENDONUCLEASE"/>
    <property type="match status" value="1"/>
</dbReference>
<feature type="binding site" evidence="6">
    <location>
        <position position="40"/>
    </location>
    <ligand>
        <name>Mg(2+)</name>
        <dbReference type="ChEBI" id="CHEBI:18420"/>
        <label>1</label>
    </ligand>
</feature>
<evidence type="ECO:0000256" key="1">
    <source>
        <dbReference type="ARBA" id="ARBA00007092"/>
    </source>
</evidence>
<feature type="active site" evidence="5">
    <location>
        <position position="179"/>
    </location>
</feature>
<dbReference type="GO" id="GO:0003906">
    <property type="term" value="F:DNA-(apurinic or apyrimidinic site) endonuclease activity"/>
    <property type="evidence" value="ECO:0007669"/>
    <property type="project" value="TreeGrafter"/>
</dbReference>
<feature type="binding site" evidence="6">
    <location>
        <position position="223"/>
    </location>
    <ligand>
        <name>Mg(2+)</name>
        <dbReference type="ChEBI" id="CHEBI:18420"/>
        <label>1</label>
    </ligand>
</feature>
<dbReference type="GO" id="GO:0005634">
    <property type="term" value="C:nucleus"/>
    <property type="evidence" value="ECO:0007669"/>
    <property type="project" value="TreeGrafter"/>
</dbReference>
<dbReference type="GeneID" id="17274333"/>
<evidence type="ECO:0000256" key="3">
    <source>
        <dbReference type="ARBA" id="ARBA00022801"/>
    </source>
</evidence>
<dbReference type="GO" id="GO:0006284">
    <property type="term" value="P:base-excision repair"/>
    <property type="evidence" value="ECO:0007669"/>
    <property type="project" value="TreeGrafter"/>
</dbReference>
<dbReference type="SUPFAM" id="SSF56219">
    <property type="entry name" value="DNase I-like"/>
    <property type="match status" value="1"/>
</dbReference>
<comment type="similarity">
    <text evidence="1 8">Belongs to the DNA repair enzymes AP/ExoA family.</text>
</comment>
<reference evidence="11" key="2">
    <citation type="submission" date="2024-10" db="UniProtKB">
        <authorList>
            <consortium name="EnsemblProtists"/>
        </authorList>
    </citation>
    <scope>IDENTIFICATION</scope>
</reference>
<dbReference type="eggNOG" id="KOG1294">
    <property type="taxonomic scope" value="Eukaryota"/>
</dbReference>
<feature type="region of interest" description="Disordered" evidence="9">
    <location>
        <begin position="362"/>
        <end position="410"/>
    </location>
</feature>
<evidence type="ECO:0000313" key="11">
    <source>
        <dbReference type="EnsemblProtists" id="EOD28788"/>
    </source>
</evidence>
<feature type="active site" description="Proton donor/acceptor" evidence="5">
    <location>
        <position position="221"/>
    </location>
</feature>
<dbReference type="STRING" id="2903.R1D0C8"/>
<protein>
    <recommendedName>
        <fullName evidence="8">DNA-(apurinic or apyrimidinic site) endonuclease</fullName>
        <ecNumber evidence="8">3.1.-.-</ecNumber>
    </recommendedName>
</protein>
<feature type="compositionally biased region" description="Basic and acidic residues" evidence="9">
    <location>
        <begin position="362"/>
        <end position="374"/>
    </location>
</feature>
<keyword evidence="8" id="KW-0227">DNA damage</keyword>
<evidence type="ECO:0000313" key="12">
    <source>
        <dbReference type="Proteomes" id="UP000013827"/>
    </source>
</evidence>
<evidence type="ECO:0000256" key="6">
    <source>
        <dbReference type="PIRSR" id="PIRSR604808-2"/>
    </source>
</evidence>
<evidence type="ECO:0000256" key="9">
    <source>
        <dbReference type="SAM" id="MobiDB-lite"/>
    </source>
</evidence>
<dbReference type="InterPro" id="IPR036691">
    <property type="entry name" value="Endo/exonu/phosph_ase_sf"/>
</dbReference>
<dbReference type="RefSeq" id="XP_005781217.1">
    <property type="nucleotide sequence ID" value="XM_005781160.1"/>
</dbReference>
<dbReference type="GO" id="GO:0008311">
    <property type="term" value="F:double-stranded DNA 3'-5' DNA exonuclease activity"/>
    <property type="evidence" value="ECO:0007669"/>
    <property type="project" value="TreeGrafter"/>
</dbReference>
<dbReference type="InterPro" id="IPR005135">
    <property type="entry name" value="Endo/exonuclease/phosphatase"/>
</dbReference>
<keyword evidence="6" id="KW-0464">Manganese</keyword>
<keyword evidence="2 6" id="KW-0479">Metal-binding</keyword>
<dbReference type="AlphaFoldDB" id="A0A0D3JZ53"/>
<sequence>MSIASFFKRAESSGSKRPREEDDAAPAAPKPHVRTLAAWNANSLIQRIQCNRPDLDRFLREHSPDVVFISEVRSPALGPAGCKKGDGQRRQQDKLSRASHSLASEADAIARFVREHGYRAYWSLAEYKYAGTGLLVKAACEQPHALRHSLDPDAAAATHQTEGRVILASFERFDLLGTYTPNNGGSEDAHARRRRWDEACAALLQRRGGAAAARPLVWLGDLNVAAEWGDVGPDPGWFRDKNGQGAAHADDRGQPGFTPNEQARFRSLLAAGGLVDAYRTLHPVANWATDVTWRGCAGKDGPPAAGRYYAKGMRIDYVLVDRRLAGSVVRAEVLGGGAERRGFLGSDHCPLLVELAAGEEAKEGDGSRAAEAGHARAASATGSAPHDARPLADGDGLGAGARWPVGSSSS</sequence>
<feature type="site" description="Important for catalytic activity" evidence="7">
    <location>
        <position position="316"/>
    </location>
</feature>
<dbReference type="EnsemblProtists" id="EOD28788">
    <property type="protein sequence ID" value="EOD28788"/>
    <property type="gene ID" value="EMIHUDRAFT_418523"/>
</dbReference>
<name>A0A0D3JZ53_EMIH1</name>
<evidence type="ECO:0000256" key="4">
    <source>
        <dbReference type="ARBA" id="ARBA00022842"/>
    </source>
</evidence>
<feature type="binding site" evidence="6">
    <location>
        <position position="347"/>
    </location>
    <ligand>
        <name>Mg(2+)</name>
        <dbReference type="ChEBI" id="CHEBI:18420"/>
        <label>1</label>
    </ligand>
</feature>
<dbReference type="Proteomes" id="UP000013827">
    <property type="component" value="Unassembled WGS sequence"/>
</dbReference>
<dbReference type="GO" id="GO:0008081">
    <property type="term" value="F:phosphoric diester hydrolase activity"/>
    <property type="evidence" value="ECO:0007669"/>
    <property type="project" value="TreeGrafter"/>
</dbReference>
<feature type="compositionally biased region" description="Low complexity" evidence="9">
    <location>
        <begin position="375"/>
        <end position="384"/>
    </location>
</feature>
<evidence type="ECO:0000256" key="7">
    <source>
        <dbReference type="PIRSR" id="PIRSR604808-3"/>
    </source>
</evidence>
<feature type="domain" description="Endonuclease/exonuclease/phosphatase" evidence="10">
    <location>
        <begin position="38"/>
        <end position="348"/>
    </location>
</feature>
<keyword evidence="12" id="KW-1185">Reference proteome</keyword>
<dbReference type="OMA" id="AFCQFVS"/>
<reference evidence="12" key="1">
    <citation type="journal article" date="2013" name="Nature">
        <title>Pan genome of the phytoplankton Emiliania underpins its global distribution.</title>
        <authorList>
            <person name="Read B.A."/>
            <person name="Kegel J."/>
            <person name="Klute M.J."/>
            <person name="Kuo A."/>
            <person name="Lefebvre S.C."/>
            <person name="Maumus F."/>
            <person name="Mayer C."/>
            <person name="Miller J."/>
            <person name="Monier A."/>
            <person name="Salamov A."/>
            <person name="Young J."/>
            <person name="Aguilar M."/>
            <person name="Claverie J.M."/>
            <person name="Frickenhaus S."/>
            <person name="Gonzalez K."/>
            <person name="Herman E.K."/>
            <person name="Lin Y.C."/>
            <person name="Napier J."/>
            <person name="Ogata H."/>
            <person name="Sarno A.F."/>
            <person name="Shmutz J."/>
            <person name="Schroeder D."/>
            <person name="de Vargas C."/>
            <person name="Verret F."/>
            <person name="von Dassow P."/>
            <person name="Valentin K."/>
            <person name="Van de Peer Y."/>
            <person name="Wheeler G."/>
            <person name="Dacks J.B."/>
            <person name="Delwiche C.F."/>
            <person name="Dyhrman S.T."/>
            <person name="Glockner G."/>
            <person name="John U."/>
            <person name="Richards T."/>
            <person name="Worden A.Z."/>
            <person name="Zhang X."/>
            <person name="Grigoriev I.V."/>
            <person name="Allen A.E."/>
            <person name="Bidle K."/>
            <person name="Borodovsky M."/>
            <person name="Bowler C."/>
            <person name="Brownlee C."/>
            <person name="Cock J.M."/>
            <person name="Elias M."/>
            <person name="Gladyshev V.N."/>
            <person name="Groth M."/>
            <person name="Guda C."/>
            <person name="Hadaegh A."/>
            <person name="Iglesias-Rodriguez M.D."/>
            <person name="Jenkins J."/>
            <person name="Jones B.M."/>
            <person name="Lawson T."/>
            <person name="Leese F."/>
            <person name="Lindquist E."/>
            <person name="Lobanov A."/>
            <person name="Lomsadze A."/>
            <person name="Malik S.B."/>
            <person name="Marsh M.E."/>
            <person name="Mackinder L."/>
            <person name="Mock T."/>
            <person name="Mueller-Roeber B."/>
            <person name="Pagarete A."/>
            <person name="Parker M."/>
            <person name="Probert I."/>
            <person name="Quesneville H."/>
            <person name="Raines C."/>
            <person name="Rensing S.A."/>
            <person name="Riano-Pachon D.M."/>
            <person name="Richier S."/>
            <person name="Rokitta S."/>
            <person name="Shiraiwa Y."/>
            <person name="Soanes D.M."/>
            <person name="van der Giezen M."/>
            <person name="Wahlund T.M."/>
            <person name="Williams B."/>
            <person name="Wilson W."/>
            <person name="Wolfe G."/>
            <person name="Wurch L.L."/>
        </authorList>
    </citation>
    <scope>NUCLEOTIDE SEQUENCE</scope>
</reference>
<feature type="active site" description="Proton acceptor" evidence="5">
    <location>
        <position position="348"/>
    </location>
</feature>
<dbReference type="PaxDb" id="2903-EOD28788"/>
<dbReference type="PROSITE" id="PS51435">
    <property type="entry name" value="AP_NUCLEASE_F1_4"/>
    <property type="match status" value="1"/>
</dbReference>
<feature type="site" description="Interaction with DNA substrate" evidence="7">
    <location>
        <position position="348"/>
    </location>
</feature>
<organism evidence="11 12">
    <name type="scientific">Emiliania huxleyi (strain CCMP1516)</name>
    <dbReference type="NCBI Taxonomy" id="280463"/>
    <lineage>
        <taxon>Eukaryota</taxon>
        <taxon>Haptista</taxon>
        <taxon>Haptophyta</taxon>
        <taxon>Prymnesiophyceae</taxon>
        <taxon>Isochrysidales</taxon>
        <taxon>Noelaerhabdaceae</taxon>
        <taxon>Emiliania</taxon>
    </lineage>
</organism>
<evidence type="ECO:0000256" key="8">
    <source>
        <dbReference type="RuleBase" id="RU362131"/>
    </source>
</evidence>
<dbReference type="InterPro" id="IPR004808">
    <property type="entry name" value="AP_endonuc_1"/>
</dbReference>
<dbReference type="Gene3D" id="3.60.10.10">
    <property type="entry name" value="Endonuclease/exonuclease/phosphatase"/>
    <property type="match status" value="1"/>
</dbReference>
<evidence type="ECO:0000256" key="5">
    <source>
        <dbReference type="PIRSR" id="PIRSR604808-1"/>
    </source>
</evidence>
<evidence type="ECO:0000259" key="10">
    <source>
        <dbReference type="Pfam" id="PF03372"/>
    </source>
</evidence>
<feature type="binding site" evidence="6">
    <location>
        <position position="71"/>
    </location>
    <ligand>
        <name>Mg(2+)</name>
        <dbReference type="ChEBI" id="CHEBI:18420"/>
        <label>1</label>
    </ligand>
</feature>
<dbReference type="GO" id="GO:0046872">
    <property type="term" value="F:metal ion binding"/>
    <property type="evidence" value="ECO:0007669"/>
    <property type="project" value="UniProtKB-KW"/>
</dbReference>
<proteinExistence type="inferred from homology"/>
<keyword evidence="4 6" id="KW-0460">Magnesium</keyword>
<keyword evidence="3" id="KW-0378">Hydrolase</keyword>